<dbReference type="SMR" id="A0A0A0LBX3"/>
<dbReference type="GO" id="GO:0035251">
    <property type="term" value="F:UDP-glucosyltransferase activity"/>
    <property type="evidence" value="ECO:0000318"/>
    <property type="project" value="GO_Central"/>
</dbReference>
<proteinExistence type="inferred from homology"/>
<dbReference type="OrthoDB" id="1480661at2759"/>
<dbReference type="SUPFAM" id="SSF53756">
    <property type="entry name" value="UDP-Glycosyltransferase/glycogen phosphorylase"/>
    <property type="match status" value="1"/>
</dbReference>
<dbReference type="Proteomes" id="UP000029981">
    <property type="component" value="Chromosome 3"/>
</dbReference>
<dbReference type="FunFam" id="3.40.50.2000:FF:000047">
    <property type="entry name" value="Glycosyltransferase"/>
    <property type="match status" value="1"/>
</dbReference>
<organism evidence="7 8">
    <name type="scientific">Cucumis sativus</name>
    <name type="common">Cucumber</name>
    <dbReference type="NCBI Taxonomy" id="3659"/>
    <lineage>
        <taxon>Eukaryota</taxon>
        <taxon>Viridiplantae</taxon>
        <taxon>Streptophyta</taxon>
        <taxon>Embryophyta</taxon>
        <taxon>Tracheophyta</taxon>
        <taxon>Spermatophyta</taxon>
        <taxon>Magnoliopsida</taxon>
        <taxon>eudicotyledons</taxon>
        <taxon>Gunneridae</taxon>
        <taxon>Pentapetalae</taxon>
        <taxon>rosids</taxon>
        <taxon>fabids</taxon>
        <taxon>Cucurbitales</taxon>
        <taxon>Cucurbitaceae</taxon>
        <taxon>Benincaseae</taxon>
        <taxon>Cucumis</taxon>
    </lineage>
</organism>
<keyword evidence="4 5" id="KW-0808">Transferase</keyword>
<evidence type="ECO:0000256" key="1">
    <source>
        <dbReference type="ARBA" id="ARBA00004721"/>
    </source>
</evidence>
<keyword evidence="3 5" id="KW-0328">Glycosyltransferase</keyword>
<reference evidence="7 8" key="3">
    <citation type="journal article" date="2010" name="BMC Genomics">
        <title>Transcriptome sequencing and comparative analysis of cucumber flowers with different sex types.</title>
        <authorList>
            <person name="Guo S."/>
            <person name="Zheng Y."/>
            <person name="Joung J.G."/>
            <person name="Liu S."/>
            <person name="Zhang Z."/>
            <person name="Crasta O.R."/>
            <person name="Sobral B.W."/>
            <person name="Xu Y."/>
            <person name="Huang S."/>
            <person name="Fei Z."/>
        </authorList>
    </citation>
    <scope>NUCLEOTIDE SEQUENCE [LARGE SCALE GENOMIC DNA]</scope>
    <source>
        <strain evidence="8">cv. 9930</strain>
    </source>
</reference>
<evidence type="ECO:0000256" key="4">
    <source>
        <dbReference type="ARBA" id="ARBA00022679"/>
    </source>
</evidence>
<dbReference type="Gramene" id="KGN57511">
    <property type="protein sequence ID" value="KGN57511"/>
    <property type="gene ID" value="Csa_3G200710"/>
</dbReference>
<comment type="similarity">
    <text evidence="2 5">Belongs to the UDP-glycosyltransferase family.</text>
</comment>
<name>A0A0A0LBX3_CUCSA</name>
<dbReference type="AlphaFoldDB" id="A0A0A0LBX3"/>
<dbReference type="InterPro" id="IPR002213">
    <property type="entry name" value="UDP_glucos_trans"/>
</dbReference>
<dbReference type="KEGG" id="csv:101220507"/>
<evidence type="ECO:0000256" key="2">
    <source>
        <dbReference type="ARBA" id="ARBA00009995"/>
    </source>
</evidence>
<dbReference type="InterPro" id="IPR035595">
    <property type="entry name" value="UDP_glycos_trans_CS"/>
</dbReference>
<dbReference type="Pfam" id="PF00201">
    <property type="entry name" value="UDPGT"/>
    <property type="match status" value="1"/>
</dbReference>
<evidence type="ECO:0000256" key="5">
    <source>
        <dbReference type="RuleBase" id="RU003718"/>
    </source>
</evidence>
<dbReference type="PANTHER" id="PTHR48047:SF45">
    <property type="entry name" value="SCOPOLETIN GLUCOSYLTRANSFERASE-LIKE"/>
    <property type="match status" value="1"/>
</dbReference>
<evidence type="ECO:0000256" key="3">
    <source>
        <dbReference type="ARBA" id="ARBA00022676"/>
    </source>
</evidence>
<reference evidence="7 8" key="4">
    <citation type="journal article" date="2011" name="BMC Genomics">
        <title>RNA-Seq improves annotation of protein-coding genes in the cucumber genome.</title>
        <authorList>
            <person name="Li Z."/>
            <person name="Zhang Z."/>
            <person name="Yan P."/>
            <person name="Huang S."/>
            <person name="Fei Z."/>
            <person name="Lin K."/>
        </authorList>
    </citation>
    <scope>NUCLEOTIDE SEQUENCE [LARGE SCALE GENOMIC DNA]</scope>
    <source>
        <strain evidence="8">cv. 9930</strain>
    </source>
</reference>
<dbReference type="OMA" id="WHIGPIR"/>
<evidence type="ECO:0000313" key="7">
    <source>
        <dbReference type="EMBL" id="KGN57511.1"/>
    </source>
</evidence>
<dbReference type="CDD" id="cd03784">
    <property type="entry name" value="GT1_Gtf-like"/>
    <property type="match status" value="1"/>
</dbReference>
<evidence type="ECO:0000313" key="8">
    <source>
        <dbReference type="Proteomes" id="UP000029981"/>
    </source>
</evidence>
<dbReference type="FunFam" id="3.40.50.2000:FF:000071">
    <property type="entry name" value="Glycosyltransferase"/>
    <property type="match status" value="1"/>
</dbReference>
<dbReference type="EC" id="2.4.1.-" evidence="6"/>
<evidence type="ECO:0000256" key="6">
    <source>
        <dbReference type="RuleBase" id="RU362057"/>
    </source>
</evidence>
<dbReference type="Gene3D" id="3.40.50.2000">
    <property type="entry name" value="Glycogen Phosphorylase B"/>
    <property type="match status" value="2"/>
</dbReference>
<accession>A0A0A0LBX3</accession>
<dbReference type="PANTHER" id="PTHR48047">
    <property type="entry name" value="GLYCOSYLTRANSFERASE"/>
    <property type="match status" value="1"/>
</dbReference>
<dbReference type="eggNOG" id="KOG1192">
    <property type="taxonomic scope" value="Eukaryota"/>
</dbReference>
<reference evidence="7 8" key="2">
    <citation type="journal article" date="2009" name="PLoS ONE">
        <title>An integrated genetic and cytogenetic map of the cucumber genome.</title>
        <authorList>
            <person name="Ren Y."/>
            <person name="Zhang Z."/>
            <person name="Liu J."/>
            <person name="Staub J.E."/>
            <person name="Han Y."/>
            <person name="Cheng Z."/>
            <person name="Li X."/>
            <person name="Lu J."/>
            <person name="Miao H."/>
            <person name="Kang H."/>
            <person name="Xie B."/>
            <person name="Gu X."/>
            <person name="Wang X."/>
            <person name="Du Y."/>
            <person name="Jin W."/>
            <person name="Huang S."/>
        </authorList>
    </citation>
    <scope>NUCLEOTIDE SEQUENCE [LARGE SCALE GENOMIC DNA]</scope>
    <source>
        <strain evidence="8">cv. 9930</strain>
    </source>
</reference>
<dbReference type="STRING" id="3659.A0A0A0LBX3"/>
<dbReference type="EMBL" id="CM002924">
    <property type="protein sequence ID" value="KGN57511.1"/>
    <property type="molecule type" value="Genomic_DNA"/>
</dbReference>
<sequence length="477" mass="53081">MDPKNTQLRIFFFPFMAQGHTIPAIDMAKLFASRGADVAIITTPLNAPLIAKSINKFDRPGRKIELLIIDFPSVAVGLPDGCESLDLARSPEMFQSFFRATTLLEPQIDQILDHHRPHCLVADTFFPWTTDLAAKYGIPRVVFHGTCFFALCAAASLIANRPYKKVSSDLEPFVIPGLPDEIKLTRSQVPGFLKEEVETDFIKLYWASKEVESRCYGFLINSFYELEPAYADYYRNVLGRRAWHIGPLSLYSNVEEDNVQRGSSSSISEDQCLKWLDSKNPDSVLYVSFGSLASLTNSQLLEIAKGLEGTGQNFIWVVKKAKGDQEEWLPEGFEKRVEGKGLIIRGWAPQVLILDHRSIGGFVTHCGWNSALEGVTAGVPMVTWPNSAEQFYNEKLITDVLQIGVGVGALYWGRAGKDEIKSEAIEKAVNRVMVGEEAEEMRSRAKALGIQARKAIVEGGSSSSDLNAFFKDLRSQI</sequence>
<comment type="pathway">
    <text evidence="1">Secondary metabolite biosynthesis; terpenoid biosynthesis.</text>
</comment>
<keyword evidence="8" id="KW-1185">Reference proteome</keyword>
<gene>
    <name evidence="7" type="ORF">Csa_3G200710</name>
</gene>
<reference evidence="7 8" key="1">
    <citation type="journal article" date="2009" name="Nat. Genet.">
        <title>The genome of the cucumber, Cucumis sativus L.</title>
        <authorList>
            <person name="Huang S."/>
            <person name="Li R."/>
            <person name="Zhang Z."/>
            <person name="Li L."/>
            <person name="Gu X."/>
            <person name="Fan W."/>
            <person name="Lucas W.J."/>
            <person name="Wang X."/>
            <person name="Xie B."/>
            <person name="Ni P."/>
            <person name="Ren Y."/>
            <person name="Zhu H."/>
            <person name="Li J."/>
            <person name="Lin K."/>
            <person name="Jin W."/>
            <person name="Fei Z."/>
            <person name="Li G."/>
            <person name="Staub J."/>
            <person name="Kilian A."/>
            <person name="van der Vossen E.A."/>
            <person name="Wu Y."/>
            <person name="Guo J."/>
            <person name="He J."/>
            <person name="Jia Z."/>
            <person name="Ren Y."/>
            <person name="Tian G."/>
            <person name="Lu Y."/>
            <person name="Ruan J."/>
            <person name="Qian W."/>
            <person name="Wang M."/>
            <person name="Huang Q."/>
            <person name="Li B."/>
            <person name="Xuan Z."/>
            <person name="Cao J."/>
            <person name="Asan"/>
            <person name="Wu Z."/>
            <person name="Zhang J."/>
            <person name="Cai Q."/>
            <person name="Bai Y."/>
            <person name="Zhao B."/>
            <person name="Han Y."/>
            <person name="Li Y."/>
            <person name="Li X."/>
            <person name="Wang S."/>
            <person name="Shi Q."/>
            <person name="Liu S."/>
            <person name="Cho W.K."/>
            <person name="Kim J.Y."/>
            <person name="Xu Y."/>
            <person name="Heller-Uszynska K."/>
            <person name="Miao H."/>
            <person name="Cheng Z."/>
            <person name="Zhang S."/>
            <person name="Wu J."/>
            <person name="Yang Y."/>
            <person name="Kang H."/>
            <person name="Li M."/>
            <person name="Liang H."/>
            <person name="Ren X."/>
            <person name="Shi Z."/>
            <person name="Wen M."/>
            <person name="Jian M."/>
            <person name="Yang H."/>
            <person name="Zhang G."/>
            <person name="Yang Z."/>
            <person name="Chen R."/>
            <person name="Liu S."/>
            <person name="Li J."/>
            <person name="Ma L."/>
            <person name="Liu H."/>
            <person name="Zhou Y."/>
            <person name="Zhao J."/>
            <person name="Fang X."/>
            <person name="Li G."/>
            <person name="Fang L."/>
            <person name="Li Y."/>
            <person name="Liu D."/>
            <person name="Zheng H."/>
            <person name="Zhang Y."/>
            <person name="Qin N."/>
            <person name="Li Z."/>
            <person name="Yang G."/>
            <person name="Yang S."/>
            <person name="Bolund L."/>
            <person name="Kristiansen K."/>
            <person name="Zheng H."/>
            <person name="Li S."/>
            <person name="Zhang X."/>
            <person name="Yang H."/>
            <person name="Wang J."/>
            <person name="Sun R."/>
            <person name="Zhang B."/>
            <person name="Jiang S."/>
            <person name="Wang J."/>
            <person name="Du Y."/>
            <person name="Li S."/>
        </authorList>
    </citation>
    <scope>NUCLEOTIDE SEQUENCE [LARGE SCALE GENOMIC DNA]</scope>
    <source>
        <strain evidence="8">cv. 9930</strain>
    </source>
</reference>
<protein>
    <recommendedName>
        <fullName evidence="6">Glycosyltransferase</fullName>
        <ecNumber evidence="6">2.4.1.-</ecNumber>
    </recommendedName>
</protein>
<dbReference type="PROSITE" id="PS00375">
    <property type="entry name" value="UDPGT"/>
    <property type="match status" value="1"/>
</dbReference>